<evidence type="ECO:0000313" key="2">
    <source>
        <dbReference type="EMBL" id="QQR39545.1"/>
    </source>
</evidence>
<dbReference type="Gene3D" id="3.40.50.10890">
    <property type="match status" value="1"/>
</dbReference>
<dbReference type="InterPro" id="IPR026360">
    <property type="entry name" value="Xnuc_lig_assoc"/>
</dbReference>
<reference evidence="2 3" key="1">
    <citation type="submission" date="2021-01" db="EMBL/GenBank/DDBJ databases">
        <title>Genome seq and assembly of Devosia sp. LEGU1.</title>
        <authorList>
            <person name="Chhetri G."/>
        </authorList>
    </citation>
    <scope>NUCLEOTIDE SEQUENCE [LARGE SCALE GENOMIC DNA]</scope>
    <source>
        <strain evidence="2 3">LEGU1</strain>
    </source>
</reference>
<dbReference type="PANTHER" id="PTHR11203">
    <property type="entry name" value="CLEAVAGE AND POLYADENYLATION SPECIFICITY FACTOR FAMILY MEMBER"/>
    <property type="match status" value="1"/>
</dbReference>
<keyword evidence="2" id="KW-0540">Nuclease</keyword>
<dbReference type="GO" id="GO:0016874">
    <property type="term" value="F:ligase activity"/>
    <property type="evidence" value="ECO:0007669"/>
    <property type="project" value="UniProtKB-KW"/>
</dbReference>
<feature type="domain" description="Metallo-beta-lactamase" evidence="1">
    <location>
        <begin position="15"/>
        <end position="203"/>
    </location>
</feature>
<proteinExistence type="predicted"/>
<dbReference type="EMBL" id="CP068046">
    <property type="protein sequence ID" value="QQR39545.1"/>
    <property type="molecule type" value="Genomic_DNA"/>
</dbReference>
<keyword evidence="2" id="KW-0269">Exonuclease</keyword>
<dbReference type="Proteomes" id="UP000595857">
    <property type="component" value="Chromosome"/>
</dbReference>
<dbReference type="Gene3D" id="3.60.15.10">
    <property type="entry name" value="Ribonuclease Z/Hydroxyacylglutathione hydrolase-like"/>
    <property type="match status" value="1"/>
</dbReference>
<dbReference type="InterPro" id="IPR036866">
    <property type="entry name" value="RibonucZ/Hydroxyglut_hydro"/>
</dbReference>
<dbReference type="NCBIfam" id="TIGR04122">
    <property type="entry name" value="Xnuc_lig_assoc"/>
    <property type="match status" value="1"/>
</dbReference>
<dbReference type="SUPFAM" id="SSF56281">
    <property type="entry name" value="Metallo-hydrolase/oxidoreductase"/>
    <property type="match status" value="1"/>
</dbReference>
<keyword evidence="3" id="KW-1185">Reference proteome</keyword>
<gene>
    <name evidence="2" type="ORF">JI748_00555</name>
</gene>
<dbReference type="SMART" id="SM00849">
    <property type="entry name" value="Lactamase_B"/>
    <property type="match status" value="1"/>
</dbReference>
<protein>
    <submittedName>
        <fullName evidence="2">Ligase-associated DNA damage response exonuclease</fullName>
        <ecNumber evidence="2">3.1.-.-</ecNumber>
    </submittedName>
</protein>
<dbReference type="GO" id="GO:0004527">
    <property type="term" value="F:exonuclease activity"/>
    <property type="evidence" value="ECO:0007669"/>
    <property type="project" value="UniProtKB-KW"/>
</dbReference>
<accession>A0ABX7C5K3</accession>
<dbReference type="InterPro" id="IPR001279">
    <property type="entry name" value="Metallo-B-lactamas"/>
</dbReference>
<evidence type="ECO:0000259" key="1">
    <source>
        <dbReference type="SMART" id="SM00849"/>
    </source>
</evidence>
<dbReference type="PANTHER" id="PTHR11203:SF49">
    <property type="entry name" value="BLL1145 PROTEIN"/>
    <property type="match status" value="1"/>
</dbReference>
<name>A0ABX7C5K3_9HYPH</name>
<keyword evidence="2" id="KW-0436">Ligase</keyword>
<keyword evidence="2" id="KW-0378">Hydrolase</keyword>
<sequence>MDPHPQPLPSRGRGAGPAVVLNRPAFRVVVDSMNKPILNRDLYVPSIDAWIDPNTPKPRAIITHGHADHARSGHGAVLATPETVAIMKVRYGEDCAGTFQALALGERLVMDNAVVSLHPAGHILGSAQVLIEAEGQRAVVTGDYKRLPDRTSEAFEPVDCDILVTEATFGLPVFQHPKPQAEIARLLKSVADQPERAHLVGSYALGKAQRVIALLRDAGWDKPIYLHGAMIRLCELYQELGVDLGELIPATGMPKAAMAGQIVIAPASAIRDRWSRRFPDPVVCQASGWMSIKQRARQALVELPLVISDHCDWGELNTSIIDSGASTVWVTHGREDALVYWCRQQGLDAEPLALPGLDDDGGEGGE</sequence>
<dbReference type="EC" id="3.1.-.-" evidence="2"/>
<evidence type="ECO:0000313" key="3">
    <source>
        <dbReference type="Proteomes" id="UP000595857"/>
    </source>
</evidence>
<dbReference type="InterPro" id="IPR050698">
    <property type="entry name" value="MBL"/>
</dbReference>
<organism evidence="2 3">
    <name type="scientific">Devosia rhizoryzae</name>
    <dbReference type="NCBI Taxonomy" id="2774137"/>
    <lineage>
        <taxon>Bacteria</taxon>
        <taxon>Pseudomonadati</taxon>
        <taxon>Pseudomonadota</taxon>
        <taxon>Alphaproteobacteria</taxon>
        <taxon>Hyphomicrobiales</taxon>
        <taxon>Devosiaceae</taxon>
        <taxon>Devosia</taxon>
    </lineage>
</organism>